<gene>
    <name evidence="1" type="ORF">GJ744_010759</name>
</gene>
<keyword evidence="2" id="KW-1185">Reference proteome</keyword>
<comment type="caution">
    <text evidence="1">The sequence shown here is derived from an EMBL/GenBank/DDBJ whole genome shotgun (WGS) entry which is preliminary data.</text>
</comment>
<evidence type="ECO:0000313" key="2">
    <source>
        <dbReference type="Proteomes" id="UP000606974"/>
    </source>
</evidence>
<evidence type="ECO:0000313" key="1">
    <source>
        <dbReference type="EMBL" id="KAF7507325.1"/>
    </source>
</evidence>
<sequence>MFSPGKIDSRLRPLLFNDGYDMLETHHEIAGLVHSASFGEAMRLQDKMDRVFAMLIHRKADGITECLAIFNLAVEEWNGYWYWLYKHYSRLNLSFIVYDTFTKTNAYI</sequence>
<dbReference type="Proteomes" id="UP000606974">
    <property type="component" value="Unassembled WGS sequence"/>
</dbReference>
<name>A0A8H7E3H3_9EURO</name>
<dbReference type="AlphaFoldDB" id="A0A8H7E3H3"/>
<accession>A0A8H7E3H3</accession>
<protein>
    <submittedName>
        <fullName evidence="1">Uncharacterized protein</fullName>
    </submittedName>
</protein>
<organism evidence="1 2">
    <name type="scientific">Endocarpon pusillum</name>
    <dbReference type="NCBI Taxonomy" id="364733"/>
    <lineage>
        <taxon>Eukaryota</taxon>
        <taxon>Fungi</taxon>
        <taxon>Dikarya</taxon>
        <taxon>Ascomycota</taxon>
        <taxon>Pezizomycotina</taxon>
        <taxon>Eurotiomycetes</taxon>
        <taxon>Chaetothyriomycetidae</taxon>
        <taxon>Verrucariales</taxon>
        <taxon>Verrucariaceae</taxon>
        <taxon>Endocarpon</taxon>
    </lineage>
</organism>
<dbReference type="EMBL" id="JAACFV010000071">
    <property type="protein sequence ID" value="KAF7507325.1"/>
    <property type="molecule type" value="Genomic_DNA"/>
</dbReference>
<reference evidence="1" key="1">
    <citation type="submission" date="2020-02" db="EMBL/GenBank/DDBJ databases">
        <authorList>
            <person name="Palmer J.M."/>
        </authorList>
    </citation>
    <scope>NUCLEOTIDE SEQUENCE</scope>
    <source>
        <strain evidence="1">EPUS1.4</strain>
        <tissue evidence="1">Thallus</tissue>
    </source>
</reference>
<proteinExistence type="predicted"/>